<evidence type="ECO:0000313" key="4">
    <source>
        <dbReference type="Proteomes" id="UP000092482"/>
    </source>
</evidence>
<dbReference type="STRING" id="1758689.SGUI_2439"/>
<accession>A0A1B1NEP9</accession>
<feature type="domain" description="Glycosyl transferase family 28 C-terminal" evidence="2">
    <location>
        <begin position="258"/>
        <end position="380"/>
    </location>
</feature>
<dbReference type="PANTHER" id="PTHR21015">
    <property type="entry name" value="UDP-N-ACETYLGLUCOSAMINE--N-ACETYLMURAMYL-(PENTAPEPTIDE) PYROPHOSPHORYL-UNDECAPRENOL N-ACETYLGLUCOSAMINE TRANSFERASE 1"/>
    <property type="match status" value="1"/>
</dbReference>
<dbReference type="AlphaFoldDB" id="A0A1B1NEP9"/>
<evidence type="ECO:0000256" key="1">
    <source>
        <dbReference type="SAM" id="MobiDB-lite"/>
    </source>
</evidence>
<protein>
    <recommendedName>
        <fullName evidence="2">Glycosyl transferase family 28 C-terminal domain-containing protein</fullName>
    </recommendedName>
</protein>
<dbReference type="PATRIC" id="fig|1758689.4.peg.2550"/>
<dbReference type="PANTHER" id="PTHR21015:SF28">
    <property type="entry name" value="SLL1722 PROTEIN"/>
    <property type="match status" value="1"/>
</dbReference>
<feature type="region of interest" description="Disordered" evidence="1">
    <location>
        <begin position="1"/>
        <end position="31"/>
    </location>
</feature>
<dbReference type="EMBL" id="CP014989">
    <property type="protein sequence ID" value="ANS79835.1"/>
    <property type="molecule type" value="Genomic_DNA"/>
</dbReference>
<proteinExistence type="predicted"/>
<evidence type="ECO:0000259" key="2">
    <source>
        <dbReference type="Pfam" id="PF04101"/>
    </source>
</evidence>
<gene>
    <name evidence="3" type="ORF">SGUI_2439</name>
</gene>
<dbReference type="GO" id="GO:0016758">
    <property type="term" value="F:hexosyltransferase activity"/>
    <property type="evidence" value="ECO:0007669"/>
    <property type="project" value="InterPro"/>
</dbReference>
<organism evidence="3 4">
    <name type="scientific">Serinicoccus hydrothermalis</name>
    <dbReference type="NCBI Taxonomy" id="1758689"/>
    <lineage>
        <taxon>Bacteria</taxon>
        <taxon>Bacillati</taxon>
        <taxon>Actinomycetota</taxon>
        <taxon>Actinomycetes</taxon>
        <taxon>Micrococcales</taxon>
        <taxon>Ornithinimicrobiaceae</taxon>
        <taxon>Serinicoccus</taxon>
    </lineage>
</organism>
<name>A0A1B1NEP9_9MICO</name>
<dbReference type="Gene3D" id="3.40.50.2000">
    <property type="entry name" value="Glycogen Phosphorylase B"/>
    <property type="match status" value="1"/>
</dbReference>
<dbReference type="KEGG" id="serj:SGUI_2439"/>
<evidence type="ECO:0000313" key="3">
    <source>
        <dbReference type="EMBL" id="ANS79835.1"/>
    </source>
</evidence>
<dbReference type="InterPro" id="IPR007235">
    <property type="entry name" value="Glyco_trans_28_C"/>
</dbReference>
<dbReference type="Proteomes" id="UP000092482">
    <property type="component" value="Chromosome"/>
</dbReference>
<sequence>MCSLVLTHRPPGRAGEDEMDTGTSTPAPGGGHEPLRVVFYSHDSQGLGHFRRNRALAHTLAQRLPVLTGRPVTGLLLNGVAGAAARSLPRGFDVVTLPAIGKTASHQGYGPRHLQLGMDAVLSVRGEIVRATGLAFRPDLVVVDRHALGVGGELLAGLHAMRRELPQTRFVLGLRDVLDAPEAVESEWRITPAELVAELYDEVWIYGDPAVHDLRTSGEVPDELAPLIRYQGFLAHGRAEEPTDLDPERPYVVTTAGGGSDGTRLCLAAARAEVPRGHQHVLITGPQMSDADHRAVEREAGPRTSVTRSVDDAAGLIRRSAASVSMAGYNTVAETLATDVPALLVPRERPRTEQLIRARGLERVGASDLLREQDLTPQAISRWWASAVRRTVDRRALDLGGLRAVAGSAARLVRTSPVLADRTGLADGAGRTEGVSGREKVLSHVG</sequence>
<keyword evidence="4" id="KW-1185">Reference proteome</keyword>
<reference evidence="3 4" key="1">
    <citation type="submission" date="2016-03" db="EMBL/GenBank/DDBJ databases">
        <title>Shallow-sea hydrothermal system.</title>
        <authorList>
            <person name="Tang K."/>
        </authorList>
    </citation>
    <scope>NUCLEOTIDE SEQUENCE [LARGE SCALE GENOMIC DNA]</scope>
    <source>
        <strain evidence="3 4">JLT9</strain>
    </source>
</reference>
<dbReference type="SUPFAM" id="SSF53756">
    <property type="entry name" value="UDP-Glycosyltransferase/glycogen phosphorylase"/>
    <property type="match status" value="1"/>
</dbReference>
<dbReference type="Pfam" id="PF04101">
    <property type="entry name" value="Glyco_tran_28_C"/>
    <property type="match status" value="1"/>
</dbReference>